<dbReference type="AlphaFoldDB" id="A0A8H5LK16"/>
<organism evidence="2 3">
    <name type="scientific">Tetrapyrgos nigripes</name>
    <dbReference type="NCBI Taxonomy" id="182062"/>
    <lineage>
        <taxon>Eukaryota</taxon>
        <taxon>Fungi</taxon>
        <taxon>Dikarya</taxon>
        <taxon>Basidiomycota</taxon>
        <taxon>Agaricomycotina</taxon>
        <taxon>Agaricomycetes</taxon>
        <taxon>Agaricomycetidae</taxon>
        <taxon>Agaricales</taxon>
        <taxon>Marasmiineae</taxon>
        <taxon>Marasmiaceae</taxon>
        <taxon>Tetrapyrgos</taxon>
    </lineage>
</organism>
<proteinExistence type="predicted"/>
<evidence type="ECO:0000313" key="3">
    <source>
        <dbReference type="Proteomes" id="UP000559256"/>
    </source>
</evidence>
<comment type="caution">
    <text evidence="2">The sequence shown here is derived from an EMBL/GenBank/DDBJ whole genome shotgun (WGS) entry which is preliminary data.</text>
</comment>
<keyword evidence="1" id="KW-0732">Signal</keyword>
<evidence type="ECO:0000313" key="2">
    <source>
        <dbReference type="EMBL" id="KAF5360201.1"/>
    </source>
</evidence>
<feature type="chain" id="PRO_5034687870" evidence="1">
    <location>
        <begin position="19"/>
        <end position="136"/>
    </location>
</feature>
<dbReference type="OrthoDB" id="3043660at2759"/>
<protein>
    <submittedName>
        <fullName evidence="2">Uncharacterized protein</fullName>
    </submittedName>
</protein>
<keyword evidence="3" id="KW-1185">Reference proteome</keyword>
<reference evidence="2 3" key="1">
    <citation type="journal article" date="2020" name="ISME J.">
        <title>Uncovering the hidden diversity of litter-decomposition mechanisms in mushroom-forming fungi.</title>
        <authorList>
            <person name="Floudas D."/>
            <person name="Bentzer J."/>
            <person name="Ahren D."/>
            <person name="Johansson T."/>
            <person name="Persson P."/>
            <person name="Tunlid A."/>
        </authorList>
    </citation>
    <scope>NUCLEOTIDE SEQUENCE [LARGE SCALE GENOMIC DNA]</scope>
    <source>
        <strain evidence="2 3">CBS 291.85</strain>
    </source>
</reference>
<dbReference type="EMBL" id="JAACJM010000044">
    <property type="protein sequence ID" value="KAF5360201.1"/>
    <property type="molecule type" value="Genomic_DNA"/>
</dbReference>
<gene>
    <name evidence="2" type="ORF">D9758_011370</name>
</gene>
<dbReference type="Proteomes" id="UP000559256">
    <property type="component" value="Unassembled WGS sequence"/>
</dbReference>
<accession>A0A8H5LK16</accession>
<name>A0A8H5LK16_9AGAR</name>
<sequence>MRFFTLLSALAAAGFAAAQEAARFGSVEAEPCVFTGGQDVRIVYNATTAIAAGHAPESVSVWIQGTFDDTGNQTPFFRLAETEFHAELGETFFAFNNTIPEQINNLGASNWVVTAFIIYEQDGLTQFGGISNSCPQ</sequence>
<feature type="signal peptide" evidence="1">
    <location>
        <begin position="1"/>
        <end position="18"/>
    </location>
</feature>
<evidence type="ECO:0000256" key="1">
    <source>
        <dbReference type="SAM" id="SignalP"/>
    </source>
</evidence>